<name>A0A834RB77_SARSC</name>
<evidence type="ECO:0000256" key="1">
    <source>
        <dbReference type="ARBA" id="ARBA00004477"/>
    </source>
</evidence>
<dbReference type="OrthoDB" id="2157530at2759"/>
<feature type="domain" description="CS" evidence="17">
    <location>
        <begin position="7"/>
        <end position="97"/>
    </location>
</feature>
<keyword evidence="9 16" id="KW-1133">Transmembrane helix</keyword>
<comment type="subcellular location">
    <subcellularLocation>
        <location evidence="1 16">Endoplasmic reticulum membrane</location>
        <topology evidence="1 16">Multi-pass membrane protein</topology>
    </subcellularLocation>
</comment>
<keyword evidence="12 16" id="KW-0472">Membrane</keyword>
<comment type="catalytic activity">
    <reaction evidence="16">
        <text>a very-long-chain (3R)-3-hydroxyacyl-CoA = a very-long-chain (2E)-enoyl-CoA + H2O</text>
        <dbReference type="Rhea" id="RHEA:45812"/>
        <dbReference type="ChEBI" id="CHEBI:15377"/>
        <dbReference type="ChEBI" id="CHEBI:83728"/>
        <dbReference type="ChEBI" id="CHEBI:85440"/>
        <dbReference type="EC" id="4.2.1.134"/>
    </reaction>
</comment>
<dbReference type="GO" id="GO:0042761">
    <property type="term" value="P:very long-chain fatty acid biosynthetic process"/>
    <property type="evidence" value="ECO:0007669"/>
    <property type="project" value="TreeGrafter"/>
</dbReference>
<dbReference type="Pfam" id="PF04969">
    <property type="entry name" value="CS"/>
    <property type="match status" value="1"/>
</dbReference>
<evidence type="ECO:0000313" key="18">
    <source>
        <dbReference type="EMBL" id="KAF7493264.1"/>
    </source>
</evidence>
<dbReference type="OMA" id="SYLVMSH"/>
<proteinExistence type="inferred from homology"/>
<keyword evidence="5 16" id="KW-0444">Lipid biosynthesis</keyword>
<evidence type="ECO:0000313" key="20">
    <source>
        <dbReference type="Proteomes" id="UP000070412"/>
    </source>
</evidence>
<dbReference type="FunFam" id="2.60.40.790:FF:000013">
    <property type="entry name" value="Very-long-chain (3R)-3-hydroxyacyl-CoA dehydratase"/>
    <property type="match status" value="1"/>
</dbReference>
<keyword evidence="8 16" id="KW-0276">Fatty acid metabolism</keyword>
<dbReference type="InterPro" id="IPR007052">
    <property type="entry name" value="CS_dom"/>
</dbReference>
<evidence type="ECO:0000256" key="6">
    <source>
        <dbReference type="ARBA" id="ARBA00022692"/>
    </source>
</evidence>
<dbReference type="Pfam" id="PF04387">
    <property type="entry name" value="PTPLA"/>
    <property type="match status" value="1"/>
</dbReference>
<accession>A0A834RB77</accession>
<evidence type="ECO:0000256" key="3">
    <source>
        <dbReference type="ARBA" id="ARBA00007811"/>
    </source>
</evidence>
<reference evidence="20" key="1">
    <citation type="journal article" date="2020" name="PLoS Negl. Trop. Dis.">
        <title>High-quality nuclear genome for Sarcoptes scabiei-A critical resource for a neglected parasite.</title>
        <authorList>
            <person name="Korhonen P.K."/>
            <person name="Gasser R.B."/>
            <person name="Ma G."/>
            <person name="Wang T."/>
            <person name="Stroehlein A.J."/>
            <person name="Young N.D."/>
            <person name="Ang C.S."/>
            <person name="Fernando D.D."/>
            <person name="Lu H.C."/>
            <person name="Taylor S."/>
            <person name="Reynolds S.L."/>
            <person name="Mofiz E."/>
            <person name="Najaraj S.H."/>
            <person name="Gowda H."/>
            <person name="Madugundu A."/>
            <person name="Renuse S."/>
            <person name="Holt D."/>
            <person name="Pandey A."/>
            <person name="Papenfuss A.T."/>
            <person name="Fischer K."/>
        </authorList>
    </citation>
    <scope>NUCLEOTIDE SEQUENCE [LARGE SCALE GENOMIC DNA]</scope>
</reference>
<comment type="function">
    <text evidence="16">Catalyzes the third of the four reactions of the long-chain fatty acids elongation cycle. This endoplasmic reticulum-bound enzymatic process, allows the addition of two carbons to the chain of long- and very long-chain fatty acids/VLCFAs per cycle. This enzyme catalyzes the dehydration of the 3-hydroxyacyl-CoA intermediate into trans-2,3-enoyl-CoA, within each cycle of fatty acid elongation. Thereby, it participates to the production of VLCFAs of different chain lengths that are involved in multiple biological processes as precursors of membrane lipids and lipid mediators.</text>
</comment>
<dbReference type="GO" id="GO:0102158">
    <property type="term" value="F:very-long-chain (3R)-3-hydroxyacyl-CoA dehydratase activity"/>
    <property type="evidence" value="ECO:0007669"/>
    <property type="project" value="UniProtKB-EC"/>
</dbReference>
<dbReference type="PANTHER" id="PTHR11035">
    <property type="entry name" value="VERY-LONG-CHAIN (3R)-3-HYDROXYACYL-COA DEHYDRATASE"/>
    <property type="match status" value="1"/>
</dbReference>
<evidence type="ECO:0000256" key="11">
    <source>
        <dbReference type="ARBA" id="ARBA00023098"/>
    </source>
</evidence>
<evidence type="ECO:0000256" key="14">
    <source>
        <dbReference type="ARBA" id="ARBA00023239"/>
    </source>
</evidence>
<evidence type="ECO:0000259" key="17">
    <source>
        <dbReference type="PROSITE" id="PS51203"/>
    </source>
</evidence>
<evidence type="ECO:0000256" key="5">
    <source>
        <dbReference type="ARBA" id="ARBA00022516"/>
    </source>
</evidence>
<comment type="pathway">
    <text evidence="2 16">Lipid metabolism; fatty acid biosynthesis.</text>
</comment>
<dbReference type="AlphaFoldDB" id="A0A834RB77"/>
<keyword evidence="20" id="KW-1185">Reference proteome</keyword>
<dbReference type="EnsemblMetazoa" id="SSS_2225s_mrna">
    <property type="protein sequence ID" value="KAF7493264.1"/>
    <property type="gene ID" value="SSS_2225"/>
</dbReference>
<comment type="caution">
    <text evidence="16">Lacks conserved residue(s) required for the propagation of feature annotation.</text>
</comment>
<feature type="transmembrane region" description="Helical" evidence="16">
    <location>
        <begin position="167"/>
        <end position="191"/>
    </location>
</feature>
<evidence type="ECO:0000256" key="16">
    <source>
        <dbReference type="RuleBase" id="RU363109"/>
    </source>
</evidence>
<evidence type="ECO:0000256" key="12">
    <source>
        <dbReference type="ARBA" id="ARBA00023136"/>
    </source>
</evidence>
<dbReference type="InterPro" id="IPR008978">
    <property type="entry name" value="HSP20-like_chaperone"/>
</dbReference>
<dbReference type="EMBL" id="WVUK01000056">
    <property type="protein sequence ID" value="KAF7493264.1"/>
    <property type="molecule type" value="Genomic_DNA"/>
</dbReference>
<evidence type="ECO:0000256" key="15">
    <source>
        <dbReference type="ARBA" id="ARBA00025733"/>
    </source>
</evidence>
<keyword evidence="6 16" id="KW-0812">Transmembrane</keyword>
<reference evidence="19" key="3">
    <citation type="submission" date="2022-06" db="UniProtKB">
        <authorList>
            <consortium name="EnsemblMetazoa"/>
        </authorList>
    </citation>
    <scope>IDENTIFICATION</scope>
</reference>
<evidence type="ECO:0000256" key="4">
    <source>
        <dbReference type="ARBA" id="ARBA00013122"/>
    </source>
</evidence>
<dbReference type="GO" id="GO:0030148">
    <property type="term" value="P:sphingolipid biosynthetic process"/>
    <property type="evidence" value="ECO:0007669"/>
    <property type="project" value="TreeGrafter"/>
</dbReference>
<evidence type="ECO:0000256" key="13">
    <source>
        <dbReference type="ARBA" id="ARBA00023160"/>
    </source>
</evidence>
<dbReference type="GO" id="GO:0005789">
    <property type="term" value="C:endoplasmic reticulum membrane"/>
    <property type="evidence" value="ECO:0007669"/>
    <property type="project" value="UniProtKB-SubCell"/>
</dbReference>
<keyword evidence="10" id="KW-0175">Coiled coil</keyword>
<evidence type="ECO:0000256" key="7">
    <source>
        <dbReference type="ARBA" id="ARBA00022824"/>
    </source>
</evidence>
<dbReference type="GO" id="GO:0030497">
    <property type="term" value="P:fatty acid elongation"/>
    <property type="evidence" value="ECO:0007669"/>
    <property type="project" value="TreeGrafter"/>
</dbReference>
<evidence type="ECO:0000313" key="19">
    <source>
        <dbReference type="EnsemblMetazoa" id="KAF7493264.1"/>
    </source>
</evidence>
<comment type="similarity">
    <text evidence="15">Belongs to the p23/wos2 family.</text>
</comment>
<dbReference type="UniPathway" id="UPA00094"/>
<organism evidence="18">
    <name type="scientific">Sarcoptes scabiei</name>
    <name type="common">Itch mite</name>
    <name type="synonym">Acarus scabiei</name>
    <dbReference type="NCBI Taxonomy" id="52283"/>
    <lineage>
        <taxon>Eukaryota</taxon>
        <taxon>Metazoa</taxon>
        <taxon>Ecdysozoa</taxon>
        <taxon>Arthropoda</taxon>
        <taxon>Chelicerata</taxon>
        <taxon>Arachnida</taxon>
        <taxon>Acari</taxon>
        <taxon>Acariformes</taxon>
        <taxon>Sarcoptiformes</taxon>
        <taxon>Astigmata</taxon>
        <taxon>Psoroptidia</taxon>
        <taxon>Sarcoptoidea</taxon>
        <taxon>Sarcoptidae</taxon>
        <taxon>Sarcoptinae</taxon>
        <taxon>Sarcoptes</taxon>
    </lineage>
</organism>
<keyword evidence="14 16" id="KW-0456">Lyase</keyword>
<reference evidence="18" key="2">
    <citation type="submission" date="2020-01" db="EMBL/GenBank/DDBJ databases">
        <authorList>
            <person name="Korhonen P.K.K."/>
            <person name="Guangxu M.G."/>
            <person name="Wang T.W."/>
            <person name="Stroehlein A.J.S."/>
            <person name="Young N.D."/>
            <person name="Ang C.-S.A."/>
            <person name="Fernando D.W.F."/>
            <person name="Lu H.L."/>
            <person name="Taylor S.T."/>
            <person name="Ehtesham M.E.M."/>
            <person name="Najaraj S.H.N."/>
            <person name="Harsha G.H.G."/>
            <person name="Madugundu A.M."/>
            <person name="Renuse S.R."/>
            <person name="Holt D.H."/>
            <person name="Pandey A.P."/>
            <person name="Papenfuss A.P."/>
            <person name="Gasser R.B.G."/>
            <person name="Fischer K.F."/>
        </authorList>
    </citation>
    <scope>NUCLEOTIDE SEQUENCE</scope>
    <source>
        <strain evidence="18">SSS_KF_BRIS2020</strain>
    </source>
</reference>
<feature type="transmembrane region" description="Helical" evidence="16">
    <location>
        <begin position="294"/>
        <end position="319"/>
    </location>
</feature>
<dbReference type="Proteomes" id="UP000070412">
    <property type="component" value="Unassembled WGS sequence"/>
</dbReference>
<dbReference type="PANTHER" id="PTHR11035:SF35">
    <property type="entry name" value="VERY-LONG-CHAIN (3R)-3-HYDROXYACYL-COA DEHYDRATASE"/>
    <property type="match status" value="1"/>
</dbReference>
<dbReference type="SUPFAM" id="SSF49764">
    <property type="entry name" value="HSP20-like chaperones"/>
    <property type="match status" value="1"/>
</dbReference>
<keyword evidence="7 16" id="KW-0256">Endoplasmic reticulum</keyword>
<gene>
    <name evidence="18" type="ORF">SSS_2225</name>
</gene>
<evidence type="ECO:0000256" key="8">
    <source>
        <dbReference type="ARBA" id="ARBA00022832"/>
    </source>
</evidence>
<feature type="transmembrane region" description="Helical" evidence="16">
    <location>
        <begin position="339"/>
        <end position="361"/>
    </location>
</feature>
<evidence type="ECO:0000256" key="9">
    <source>
        <dbReference type="ARBA" id="ARBA00022989"/>
    </source>
</evidence>
<dbReference type="InterPro" id="IPR007482">
    <property type="entry name" value="Tyr_Pase-like_PTPLA"/>
</dbReference>
<evidence type="ECO:0000256" key="10">
    <source>
        <dbReference type="ARBA" id="ARBA00023054"/>
    </source>
</evidence>
<keyword evidence="13 16" id="KW-0275">Fatty acid biosynthesis</keyword>
<feature type="transmembrane region" description="Helical" evidence="16">
    <location>
        <begin position="262"/>
        <end position="282"/>
    </location>
</feature>
<sequence>MKKISSSLSPFVYWGQTSDSITLIVDLKNVKSPKINLEDKSLDFQAVGLGAKGLNEYEISIVLHSEVVPEKSFYKITDRNVEFVLRKKMMILWPKLLESNSKPQWLKVDFDRIKQDELETTSNDESDLEDELNQFSSEFSSSRSRLYKDRNFGRGRKKRVQDFTTSYLFLYNLFQFVGFIYIFVIILIHYLKEGPETIKTIYPSLKNPIKFLNLMQILEILHPLFGYSSGSPMLPLFQLIGRTFYLFILIDCNAELQSHWATFYLLLIYTCSELFRYPYYMLHIYKVNIKFVTWIRYSAWILFYPLGFIFEAITLYNSIPLMESNRKFSIFLPNSMNFSFYMPTFLRIYLCLGLFPSLYLMMSHMYHQRSKVLHVIKRKIQ</sequence>
<dbReference type="EC" id="4.2.1.134" evidence="4 16"/>
<keyword evidence="11 16" id="KW-0443">Lipid metabolism</keyword>
<dbReference type="PROSITE" id="PS51203">
    <property type="entry name" value="CS"/>
    <property type="match status" value="1"/>
</dbReference>
<evidence type="ECO:0000256" key="2">
    <source>
        <dbReference type="ARBA" id="ARBA00005194"/>
    </source>
</evidence>
<protein>
    <recommendedName>
        <fullName evidence="4 16">Very-long-chain (3R)-3-hydroxyacyl-CoA dehydratase</fullName>
        <ecNumber evidence="4 16">4.2.1.134</ecNumber>
    </recommendedName>
</protein>
<dbReference type="CDD" id="cd06465">
    <property type="entry name" value="p23_hB-ind1_like"/>
    <property type="match status" value="1"/>
</dbReference>
<dbReference type="Gene3D" id="2.60.40.790">
    <property type="match status" value="1"/>
</dbReference>
<comment type="similarity">
    <text evidence="3 16">Belongs to the very long-chain fatty acids dehydratase HACD family.</text>
</comment>